<dbReference type="SUPFAM" id="SSF46894">
    <property type="entry name" value="C-terminal effector domain of the bipartite response regulators"/>
    <property type="match status" value="1"/>
</dbReference>
<gene>
    <name evidence="6" type="primary">tctD_12</name>
    <name evidence="6" type="ORF">GALL_504980</name>
</gene>
<accession>A0A1J5PJF6</accession>
<sequence length="172" mass="19126">MPKLNGFEVLSRLRGRGSQVPVLILTARDAVGDRVKGLDLGADDYITKPFDLSELEARARALIRRGQYGASALVSLGNLTLDTAGRRVMLSGQPLELSARELAVLEIVMLRAGKVVNKEHILERLCNWDEDIGDNAIEVYVHRLRKKLEASDIRIRTIRGLGYLLEQVHESA</sequence>
<dbReference type="InterPro" id="IPR001867">
    <property type="entry name" value="OmpR/PhoB-type_DNA-bd"/>
</dbReference>
<dbReference type="AlphaFoldDB" id="A0A1J5PJF6"/>
<feature type="domain" description="OmpR/PhoB-type" evidence="5">
    <location>
        <begin position="71"/>
        <end position="167"/>
    </location>
</feature>
<proteinExistence type="predicted"/>
<dbReference type="InterPro" id="IPR001789">
    <property type="entry name" value="Sig_transdc_resp-reg_receiver"/>
</dbReference>
<dbReference type="Gene3D" id="3.40.50.2300">
    <property type="match status" value="1"/>
</dbReference>
<dbReference type="InterPro" id="IPR016032">
    <property type="entry name" value="Sig_transdc_resp-reg_C-effctor"/>
</dbReference>
<organism evidence="6">
    <name type="scientific">mine drainage metagenome</name>
    <dbReference type="NCBI Taxonomy" id="410659"/>
    <lineage>
        <taxon>unclassified sequences</taxon>
        <taxon>metagenomes</taxon>
        <taxon>ecological metagenomes</taxon>
    </lineage>
</organism>
<dbReference type="GO" id="GO:0006355">
    <property type="term" value="P:regulation of DNA-templated transcription"/>
    <property type="evidence" value="ECO:0007669"/>
    <property type="project" value="InterPro"/>
</dbReference>
<dbReference type="SMART" id="SM00862">
    <property type="entry name" value="Trans_reg_C"/>
    <property type="match status" value="1"/>
</dbReference>
<dbReference type="InterPro" id="IPR039420">
    <property type="entry name" value="WalR-like"/>
</dbReference>
<evidence type="ECO:0000313" key="6">
    <source>
        <dbReference type="EMBL" id="OIQ67919.1"/>
    </source>
</evidence>
<dbReference type="GO" id="GO:0005829">
    <property type="term" value="C:cytosol"/>
    <property type="evidence" value="ECO:0007669"/>
    <property type="project" value="TreeGrafter"/>
</dbReference>
<evidence type="ECO:0000259" key="4">
    <source>
        <dbReference type="PROSITE" id="PS50110"/>
    </source>
</evidence>
<dbReference type="EMBL" id="MLJW01005619">
    <property type="protein sequence ID" value="OIQ67919.1"/>
    <property type="molecule type" value="Genomic_DNA"/>
</dbReference>
<dbReference type="Pfam" id="PF00486">
    <property type="entry name" value="Trans_reg_C"/>
    <property type="match status" value="1"/>
</dbReference>
<feature type="domain" description="Response regulatory" evidence="4">
    <location>
        <begin position="1"/>
        <end position="63"/>
    </location>
</feature>
<dbReference type="Pfam" id="PF00072">
    <property type="entry name" value="Response_reg"/>
    <property type="match status" value="1"/>
</dbReference>
<dbReference type="InterPro" id="IPR036388">
    <property type="entry name" value="WH-like_DNA-bd_sf"/>
</dbReference>
<dbReference type="CDD" id="cd00383">
    <property type="entry name" value="trans_reg_C"/>
    <property type="match status" value="1"/>
</dbReference>
<evidence type="ECO:0000256" key="1">
    <source>
        <dbReference type="ARBA" id="ARBA00023015"/>
    </source>
</evidence>
<evidence type="ECO:0000256" key="3">
    <source>
        <dbReference type="ARBA" id="ARBA00023163"/>
    </source>
</evidence>
<name>A0A1J5PJF6_9ZZZZ</name>
<evidence type="ECO:0000259" key="5">
    <source>
        <dbReference type="PROSITE" id="PS51755"/>
    </source>
</evidence>
<dbReference type="PANTHER" id="PTHR48111">
    <property type="entry name" value="REGULATOR OF RPOS"/>
    <property type="match status" value="1"/>
</dbReference>
<keyword evidence="3" id="KW-0804">Transcription</keyword>
<evidence type="ECO:0000256" key="2">
    <source>
        <dbReference type="ARBA" id="ARBA00023125"/>
    </source>
</evidence>
<protein>
    <submittedName>
        <fullName evidence="6">Transcriptional regulatory protein tctD</fullName>
    </submittedName>
</protein>
<keyword evidence="2" id="KW-0238">DNA-binding</keyword>
<dbReference type="GO" id="GO:0000976">
    <property type="term" value="F:transcription cis-regulatory region binding"/>
    <property type="evidence" value="ECO:0007669"/>
    <property type="project" value="TreeGrafter"/>
</dbReference>
<dbReference type="Gene3D" id="1.10.10.10">
    <property type="entry name" value="Winged helix-like DNA-binding domain superfamily/Winged helix DNA-binding domain"/>
    <property type="match status" value="1"/>
</dbReference>
<dbReference type="PANTHER" id="PTHR48111:SF67">
    <property type="entry name" value="TRANSCRIPTIONAL REGULATORY PROTEIN TCTD"/>
    <property type="match status" value="1"/>
</dbReference>
<keyword evidence="1" id="KW-0805">Transcription regulation</keyword>
<dbReference type="SUPFAM" id="SSF52172">
    <property type="entry name" value="CheY-like"/>
    <property type="match status" value="1"/>
</dbReference>
<dbReference type="PROSITE" id="PS50110">
    <property type="entry name" value="RESPONSE_REGULATORY"/>
    <property type="match status" value="1"/>
</dbReference>
<reference evidence="6" key="1">
    <citation type="submission" date="2016-10" db="EMBL/GenBank/DDBJ databases">
        <title>Sequence of Gallionella enrichment culture.</title>
        <authorList>
            <person name="Poehlein A."/>
            <person name="Muehling M."/>
            <person name="Daniel R."/>
        </authorList>
    </citation>
    <scope>NUCLEOTIDE SEQUENCE</scope>
</reference>
<dbReference type="GO" id="GO:0032993">
    <property type="term" value="C:protein-DNA complex"/>
    <property type="evidence" value="ECO:0007669"/>
    <property type="project" value="TreeGrafter"/>
</dbReference>
<dbReference type="GO" id="GO:0000156">
    <property type="term" value="F:phosphorelay response regulator activity"/>
    <property type="evidence" value="ECO:0007669"/>
    <property type="project" value="TreeGrafter"/>
</dbReference>
<comment type="caution">
    <text evidence="6">The sequence shown here is derived from an EMBL/GenBank/DDBJ whole genome shotgun (WGS) entry which is preliminary data.</text>
</comment>
<dbReference type="PROSITE" id="PS51755">
    <property type="entry name" value="OMPR_PHOB"/>
    <property type="match status" value="1"/>
</dbReference>
<dbReference type="InterPro" id="IPR011006">
    <property type="entry name" value="CheY-like_superfamily"/>
</dbReference>